<proteinExistence type="predicted"/>
<dbReference type="Proteomes" id="UP000276133">
    <property type="component" value="Unassembled WGS sequence"/>
</dbReference>
<evidence type="ECO:0000313" key="1">
    <source>
        <dbReference type="EMBL" id="RNA42901.1"/>
    </source>
</evidence>
<protein>
    <submittedName>
        <fullName evidence="1">Uncharacterized protein</fullName>
    </submittedName>
</protein>
<accession>A0A3M7T4I0</accession>
<dbReference type="EMBL" id="REGN01000302">
    <property type="protein sequence ID" value="RNA42901.1"/>
    <property type="molecule type" value="Genomic_DNA"/>
</dbReference>
<keyword evidence="2" id="KW-1185">Reference proteome</keyword>
<reference evidence="1 2" key="1">
    <citation type="journal article" date="2018" name="Sci. Rep.">
        <title>Genomic signatures of local adaptation to the degree of environmental predictability in rotifers.</title>
        <authorList>
            <person name="Franch-Gras L."/>
            <person name="Hahn C."/>
            <person name="Garcia-Roger E.M."/>
            <person name="Carmona M.J."/>
            <person name="Serra M."/>
            <person name="Gomez A."/>
        </authorList>
    </citation>
    <scope>NUCLEOTIDE SEQUENCE [LARGE SCALE GENOMIC DNA]</scope>
    <source>
        <strain evidence="1">HYR1</strain>
    </source>
</reference>
<name>A0A3M7T4I0_BRAPC</name>
<organism evidence="1 2">
    <name type="scientific">Brachionus plicatilis</name>
    <name type="common">Marine rotifer</name>
    <name type="synonym">Brachionus muelleri</name>
    <dbReference type="NCBI Taxonomy" id="10195"/>
    <lineage>
        <taxon>Eukaryota</taxon>
        <taxon>Metazoa</taxon>
        <taxon>Spiralia</taxon>
        <taxon>Gnathifera</taxon>
        <taxon>Rotifera</taxon>
        <taxon>Eurotatoria</taxon>
        <taxon>Monogononta</taxon>
        <taxon>Pseudotrocha</taxon>
        <taxon>Ploima</taxon>
        <taxon>Brachionidae</taxon>
        <taxon>Brachionus</taxon>
    </lineage>
</organism>
<sequence length="106" mass="12735">MHGTRMVKMANKMSMLDEYMPVRFIQERNTDQGNQSHKNYIRPFGDQSGIWLELDVVCFNGLALEDKASFWNNYQMSLLFLCEIKYREYQTIFFLFCLHLSQLFEE</sequence>
<evidence type="ECO:0000313" key="2">
    <source>
        <dbReference type="Proteomes" id="UP000276133"/>
    </source>
</evidence>
<dbReference type="AlphaFoldDB" id="A0A3M7T4I0"/>
<gene>
    <name evidence="1" type="ORF">BpHYR1_002949</name>
</gene>
<comment type="caution">
    <text evidence="1">The sequence shown here is derived from an EMBL/GenBank/DDBJ whole genome shotgun (WGS) entry which is preliminary data.</text>
</comment>